<dbReference type="InterPro" id="IPR000642">
    <property type="entry name" value="Peptidase_M41"/>
</dbReference>
<reference evidence="14" key="1">
    <citation type="journal article" date="2012" name="Proc. Natl. Acad. Sci. U.S.A.">
        <title>Antigenic diversity is generated by distinct evolutionary mechanisms in African trypanosome species.</title>
        <authorList>
            <person name="Jackson A.P."/>
            <person name="Berry A."/>
            <person name="Aslett M."/>
            <person name="Allison H.C."/>
            <person name="Burton P."/>
            <person name="Vavrova-Anderson J."/>
            <person name="Brown R."/>
            <person name="Browne H."/>
            <person name="Corton N."/>
            <person name="Hauser H."/>
            <person name="Gamble J."/>
            <person name="Gilderthorp R."/>
            <person name="Marcello L."/>
            <person name="McQuillan J."/>
            <person name="Otto T.D."/>
            <person name="Quail M.A."/>
            <person name="Sanders M.J."/>
            <person name="van Tonder A."/>
            <person name="Ginger M.L."/>
            <person name="Field M.C."/>
            <person name="Barry J.D."/>
            <person name="Hertz-Fowler C."/>
            <person name="Berriman M."/>
        </authorList>
    </citation>
    <scope>NUCLEOTIDE SEQUENCE</scope>
    <source>
        <strain evidence="14">IL3000</strain>
    </source>
</reference>
<name>G0ULF1_TRYCI</name>
<feature type="domain" description="AAA+ ATPase" evidence="13">
    <location>
        <begin position="346"/>
        <end position="482"/>
    </location>
</feature>
<proteinExistence type="inferred from homology"/>
<evidence type="ECO:0000256" key="12">
    <source>
        <dbReference type="SAM" id="Phobius"/>
    </source>
</evidence>
<evidence type="ECO:0000256" key="7">
    <source>
        <dbReference type="ARBA" id="ARBA00022801"/>
    </source>
</evidence>
<dbReference type="InterPro" id="IPR050928">
    <property type="entry name" value="ATP-dep_Zn_Metalloprotease"/>
</dbReference>
<dbReference type="GO" id="GO:0004222">
    <property type="term" value="F:metalloendopeptidase activity"/>
    <property type="evidence" value="ECO:0007669"/>
    <property type="project" value="InterPro"/>
</dbReference>
<dbReference type="InterPro" id="IPR003593">
    <property type="entry name" value="AAA+_ATPase"/>
</dbReference>
<feature type="transmembrane region" description="Helical" evidence="12">
    <location>
        <begin position="20"/>
        <end position="41"/>
    </location>
</feature>
<dbReference type="Gene3D" id="3.40.50.300">
    <property type="entry name" value="P-loop containing nucleotide triphosphate hydrolases"/>
    <property type="match status" value="1"/>
</dbReference>
<evidence type="ECO:0000256" key="10">
    <source>
        <dbReference type="ARBA" id="ARBA00023049"/>
    </source>
</evidence>
<evidence type="ECO:0000313" key="14">
    <source>
        <dbReference type="EMBL" id="CCC90206.1"/>
    </source>
</evidence>
<keyword evidence="12" id="KW-1133">Transmembrane helix</keyword>
<keyword evidence="9" id="KW-0067">ATP-binding</keyword>
<keyword evidence="5" id="KW-0479">Metal-binding</keyword>
<dbReference type="PANTHER" id="PTHR43655:SF1">
    <property type="entry name" value="ATP-DEPENDENT ZINC METALLOPEPTIDASE, PUTATIVE-RELATED"/>
    <property type="match status" value="1"/>
</dbReference>
<dbReference type="GO" id="GO:0016887">
    <property type="term" value="F:ATP hydrolysis activity"/>
    <property type="evidence" value="ECO:0007669"/>
    <property type="project" value="InterPro"/>
</dbReference>
<dbReference type="Pfam" id="PF17862">
    <property type="entry name" value="AAA_lid_3"/>
    <property type="match status" value="1"/>
</dbReference>
<dbReference type="InterPro" id="IPR037219">
    <property type="entry name" value="Peptidase_M41-like"/>
</dbReference>
<sequence length="764" mass="84420">MLCVFATLGMSAWAPAPRLPFSFLFFFSFSLFVEVFFLYCYHPLPLALWPAGDKSRSVMFRVPRLAGGFAAAPTVLSATRRLCSTGEGGDKDERRCTAGEAKPTSSSSSKAQTGNGSPPGLLSPGVTYPKGFEAFYSQHMTRKLPFARVPAEYVNRAYVMSTEERILIALITAKAQKTRRVRLLAAFMCLFGVVGAVRFYILQSYGEGDLSDYTAVEVDMAKHRAVFRGPKGERIGVRNFVDYRAFEAHCDSDKDVLVKVRVYYPWVPMLLLCLLPLLAVTHSSFNMTAKIASYAAEKSTFTFKRELSVATRLSDVAGLTEAKHEVVEVIDFLKNPCRYRVLGAKLPKGVLLDGPPGVGKTLLAKAIAGEAMLPFLSCSGSEFEEVYVGVGAQRVRELFKQAHECKPCVVFVDEIDAFGRKRKSDSGGSSRGTLNAFLSEMDGFKDATGIMVLAATNRADILDNALTRSGRFDRKITLEKPSHKDRVAIAEVHLAPLKLDPSSTVRGYGETVAALTPGCSGADIFNICNEAAIQAARESKDYVLQRHFHQAVDRVLVGLEKSAVKLSDSERERIAFHEAGLVVLHWFQEKTDPIVKTTILPRGRHRHGVTQKLPQTAFISTQEQLMQSLVARLGGYVAEEYFFHDVSTSAAEDVQSATDRARQLVCTYGMDPEVIGHFGYNIDQEDSIQKPFGPAKEDVIDEAVHRLITGALDQARAILKQHLEKTRIVAGLLARQETLTAHELWLVLGDRPVMTKEFRTYLES</sequence>
<evidence type="ECO:0000256" key="4">
    <source>
        <dbReference type="ARBA" id="ARBA00022670"/>
    </source>
</evidence>
<dbReference type="GO" id="GO:0005745">
    <property type="term" value="C:m-AAA complex"/>
    <property type="evidence" value="ECO:0007669"/>
    <property type="project" value="TreeGrafter"/>
</dbReference>
<keyword evidence="6" id="KW-0547">Nucleotide-binding</keyword>
<feature type="region of interest" description="Disordered" evidence="11">
    <location>
        <begin position="83"/>
        <end position="122"/>
    </location>
</feature>
<keyword evidence="12" id="KW-0812">Transmembrane</keyword>
<dbReference type="FunFam" id="1.10.8.60:FF:000001">
    <property type="entry name" value="ATP-dependent zinc metalloprotease FtsH"/>
    <property type="match status" value="1"/>
</dbReference>
<dbReference type="Pfam" id="PF00004">
    <property type="entry name" value="AAA"/>
    <property type="match status" value="1"/>
</dbReference>
<organism evidence="14">
    <name type="scientific">Trypanosoma congolense (strain IL3000)</name>
    <dbReference type="NCBI Taxonomy" id="1068625"/>
    <lineage>
        <taxon>Eukaryota</taxon>
        <taxon>Discoba</taxon>
        <taxon>Euglenozoa</taxon>
        <taxon>Kinetoplastea</taxon>
        <taxon>Metakinetoplastina</taxon>
        <taxon>Trypanosomatida</taxon>
        <taxon>Trypanosomatidae</taxon>
        <taxon>Trypanosoma</taxon>
        <taxon>Nannomonas</taxon>
    </lineage>
</organism>
<evidence type="ECO:0000256" key="6">
    <source>
        <dbReference type="ARBA" id="ARBA00022741"/>
    </source>
</evidence>
<dbReference type="PROSITE" id="PS00674">
    <property type="entry name" value="AAA"/>
    <property type="match status" value="1"/>
</dbReference>
<keyword evidence="4" id="KW-0645">Protease</keyword>
<dbReference type="SUPFAM" id="SSF140990">
    <property type="entry name" value="FtsH protease domain-like"/>
    <property type="match status" value="1"/>
</dbReference>
<dbReference type="Gene3D" id="1.20.58.760">
    <property type="entry name" value="Peptidase M41"/>
    <property type="match status" value="1"/>
</dbReference>
<dbReference type="VEuPathDB" id="TriTrypDB:TcIL3000_4_2990"/>
<keyword evidence="8" id="KW-0862">Zinc</keyword>
<dbReference type="InterPro" id="IPR027417">
    <property type="entry name" value="P-loop_NTPase"/>
</dbReference>
<feature type="compositionally biased region" description="Polar residues" evidence="11">
    <location>
        <begin position="103"/>
        <end position="115"/>
    </location>
</feature>
<dbReference type="AlphaFoldDB" id="G0ULF1"/>
<gene>
    <name evidence="14" type="ORF">TCIL3000_4_2990</name>
</gene>
<dbReference type="InterPro" id="IPR003960">
    <property type="entry name" value="ATPase_AAA_CS"/>
</dbReference>
<dbReference type="GO" id="GO:0004176">
    <property type="term" value="F:ATP-dependent peptidase activity"/>
    <property type="evidence" value="ECO:0007669"/>
    <property type="project" value="InterPro"/>
</dbReference>
<dbReference type="EMBL" id="HE575317">
    <property type="protein sequence ID" value="CCC90206.1"/>
    <property type="molecule type" value="Genomic_DNA"/>
</dbReference>
<dbReference type="PANTHER" id="PTHR43655">
    <property type="entry name" value="ATP-DEPENDENT PROTEASE"/>
    <property type="match status" value="1"/>
</dbReference>
<evidence type="ECO:0000256" key="3">
    <source>
        <dbReference type="ARBA" id="ARBA00010550"/>
    </source>
</evidence>
<dbReference type="Pfam" id="PF01434">
    <property type="entry name" value="Peptidase_M41"/>
    <property type="match status" value="1"/>
</dbReference>
<evidence type="ECO:0000256" key="1">
    <source>
        <dbReference type="ARBA" id="ARBA00001947"/>
    </source>
</evidence>
<dbReference type="InterPro" id="IPR003959">
    <property type="entry name" value="ATPase_AAA_core"/>
</dbReference>
<dbReference type="Gene3D" id="1.10.8.60">
    <property type="match status" value="1"/>
</dbReference>
<evidence type="ECO:0000256" key="9">
    <source>
        <dbReference type="ARBA" id="ARBA00022840"/>
    </source>
</evidence>
<comment type="similarity">
    <text evidence="2">In the C-terminal section; belongs to the peptidase M41 family.</text>
</comment>
<evidence type="ECO:0000256" key="2">
    <source>
        <dbReference type="ARBA" id="ARBA00010044"/>
    </source>
</evidence>
<keyword evidence="7" id="KW-0378">Hydrolase</keyword>
<dbReference type="SUPFAM" id="SSF52540">
    <property type="entry name" value="P-loop containing nucleoside triphosphate hydrolases"/>
    <property type="match status" value="1"/>
</dbReference>
<dbReference type="FunFam" id="3.40.50.300:FF:000352">
    <property type="entry name" value="ATP-dependent zinc metalloprotease FTSH 7, chloroplastic"/>
    <property type="match status" value="1"/>
</dbReference>
<comment type="cofactor">
    <cofactor evidence="1">
        <name>Zn(2+)</name>
        <dbReference type="ChEBI" id="CHEBI:29105"/>
    </cofactor>
</comment>
<evidence type="ECO:0000259" key="13">
    <source>
        <dbReference type="SMART" id="SM00382"/>
    </source>
</evidence>
<dbReference type="GO" id="GO:0034982">
    <property type="term" value="P:mitochondrial protein processing"/>
    <property type="evidence" value="ECO:0007669"/>
    <property type="project" value="TreeGrafter"/>
</dbReference>
<dbReference type="InterPro" id="IPR041569">
    <property type="entry name" value="AAA_lid_3"/>
</dbReference>
<accession>G0ULF1</accession>
<dbReference type="CDD" id="cd19501">
    <property type="entry name" value="RecA-like_FtsH"/>
    <property type="match status" value="1"/>
</dbReference>
<evidence type="ECO:0000256" key="5">
    <source>
        <dbReference type="ARBA" id="ARBA00022723"/>
    </source>
</evidence>
<dbReference type="GO" id="GO:0005524">
    <property type="term" value="F:ATP binding"/>
    <property type="evidence" value="ECO:0007669"/>
    <property type="project" value="UniProtKB-KW"/>
</dbReference>
<dbReference type="GO" id="GO:0046872">
    <property type="term" value="F:metal ion binding"/>
    <property type="evidence" value="ECO:0007669"/>
    <property type="project" value="UniProtKB-KW"/>
</dbReference>
<evidence type="ECO:0000256" key="11">
    <source>
        <dbReference type="SAM" id="MobiDB-lite"/>
    </source>
</evidence>
<feature type="transmembrane region" description="Helical" evidence="12">
    <location>
        <begin position="183"/>
        <end position="201"/>
    </location>
</feature>
<comment type="similarity">
    <text evidence="3">In the N-terminal section; belongs to the AAA ATPase family.</text>
</comment>
<evidence type="ECO:0000256" key="8">
    <source>
        <dbReference type="ARBA" id="ARBA00022833"/>
    </source>
</evidence>
<keyword evidence="12" id="KW-0472">Membrane</keyword>
<keyword evidence="10" id="KW-0482">Metalloprotease</keyword>
<protein>
    <submittedName>
        <fullName evidence="14">Uncharacterized protein TCIL3000_4_2990</fullName>
    </submittedName>
</protein>
<dbReference type="SMART" id="SM00382">
    <property type="entry name" value="AAA"/>
    <property type="match status" value="1"/>
</dbReference>
<feature type="compositionally biased region" description="Basic and acidic residues" evidence="11">
    <location>
        <begin position="88"/>
        <end position="97"/>
    </location>
</feature>